<evidence type="ECO:0000313" key="10">
    <source>
        <dbReference type="EMBL" id="KAJ8904948.1"/>
    </source>
</evidence>
<dbReference type="PANTHER" id="PTHR13152:SF0">
    <property type="entry name" value="GENERAL TRANSCRIPTION FACTOR IIH SUBUNIT 4"/>
    <property type="match status" value="1"/>
</dbReference>
<keyword evidence="5 8" id="KW-0804">Transcription</keyword>
<feature type="domain" description="Transcription factor Tfb2 C-terminal" evidence="9">
    <location>
        <begin position="399"/>
        <end position="464"/>
    </location>
</feature>
<accession>A0AAV8UTN7</accession>
<keyword evidence="7 8" id="KW-0539">Nucleus</keyword>
<dbReference type="GO" id="GO:0003690">
    <property type="term" value="F:double-stranded DNA binding"/>
    <property type="evidence" value="ECO:0007669"/>
    <property type="project" value="TreeGrafter"/>
</dbReference>
<keyword evidence="6 8" id="KW-0234">DNA repair</keyword>
<dbReference type="InterPro" id="IPR040662">
    <property type="entry name" value="Tfb2_C"/>
</dbReference>
<evidence type="ECO:0000256" key="6">
    <source>
        <dbReference type="ARBA" id="ARBA00023204"/>
    </source>
</evidence>
<organism evidence="10 11">
    <name type="scientific">Rhodosorus marinus</name>
    <dbReference type="NCBI Taxonomy" id="101924"/>
    <lineage>
        <taxon>Eukaryota</taxon>
        <taxon>Rhodophyta</taxon>
        <taxon>Stylonematophyceae</taxon>
        <taxon>Stylonematales</taxon>
        <taxon>Stylonemataceae</taxon>
        <taxon>Rhodosorus</taxon>
    </lineage>
</organism>
<dbReference type="Pfam" id="PF03849">
    <property type="entry name" value="Tfb2"/>
    <property type="match status" value="1"/>
</dbReference>
<dbReference type="InterPro" id="IPR004598">
    <property type="entry name" value="TFIIH_p52/Tfb2"/>
</dbReference>
<protein>
    <recommendedName>
        <fullName evidence="8">General transcription factor IIH subunit 4</fullName>
    </recommendedName>
</protein>
<sequence>MGSESRGGSREGGGQLPGPIVEELLGWESKELRLLYKSRFAVCGLLRAIPPACRHLLMRLLYLPNSDSSPIPYDVARASFESDRSYQTASTQLLDLRIMEREAIGSVISFTLNAAFAENLRKSISMDLEAPFQRADGSSESVSEEQLESFGQKKWESVLHFLVGMDPNSTSTTKPPKAIIKALRRINLLNDTGEGLKITSKGFQFLLRDPYSQVWVLLLELVNSVSNGSIKAKREVLQFLFEMNYSEPGVGYNISDLKDGPVEAMEALVALGLVYKSSRQSNTFFPTKVGRRLVANTGSGGRTDEKNVSASLGTCEIIVETNFRLYAYTTSKLQVDLISMFVHMRTRLPNLAVGHITNESVRMALRNGISAEQIIAYLNAHASSRCRSERIPSNVSQMIRLWEAEKDRVKTKSGVLFDKFETEEAFDMVEKYAFEMDAKLWSSRILKTLVVADGAADQVKTFIKSNRIA</sequence>
<evidence type="ECO:0000256" key="7">
    <source>
        <dbReference type="ARBA" id="ARBA00023242"/>
    </source>
</evidence>
<reference evidence="10 11" key="1">
    <citation type="journal article" date="2023" name="Nat. Commun.">
        <title>Origin of minicircular mitochondrial genomes in red algae.</title>
        <authorList>
            <person name="Lee Y."/>
            <person name="Cho C.H."/>
            <person name="Lee Y.M."/>
            <person name="Park S.I."/>
            <person name="Yang J.H."/>
            <person name="West J.A."/>
            <person name="Bhattacharya D."/>
            <person name="Yoon H.S."/>
        </authorList>
    </citation>
    <scope>NUCLEOTIDE SEQUENCE [LARGE SCALE GENOMIC DNA]</scope>
    <source>
        <strain evidence="10 11">CCMP1338</strain>
        <tissue evidence="10">Whole cell</tissue>
    </source>
</reference>
<dbReference type="EMBL" id="JAMWBK010000005">
    <property type="protein sequence ID" value="KAJ8904948.1"/>
    <property type="molecule type" value="Genomic_DNA"/>
</dbReference>
<evidence type="ECO:0000256" key="1">
    <source>
        <dbReference type="ARBA" id="ARBA00004123"/>
    </source>
</evidence>
<evidence type="ECO:0000256" key="8">
    <source>
        <dbReference type="RuleBase" id="RU364024"/>
    </source>
</evidence>
<evidence type="ECO:0000313" key="11">
    <source>
        <dbReference type="Proteomes" id="UP001157974"/>
    </source>
</evidence>
<dbReference type="Pfam" id="PF18307">
    <property type="entry name" value="Tfb2_C"/>
    <property type="match status" value="1"/>
</dbReference>
<keyword evidence="3 8" id="KW-0227">DNA damage</keyword>
<comment type="function">
    <text evidence="8">Component of the general transcription and DNA repair factor IIH (TFIIH) core complex which is involved in general and transcription-coupled nucleotide excision repair (NER) of damaged DNA.</text>
</comment>
<comment type="similarity">
    <text evidence="2 8">Belongs to the TFB2 family.</text>
</comment>
<dbReference type="Gene3D" id="3.30.70.2610">
    <property type="match status" value="1"/>
</dbReference>
<proteinExistence type="inferred from homology"/>
<dbReference type="PANTHER" id="PTHR13152">
    <property type="entry name" value="TFIIH, POLYPEPTIDE 4"/>
    <property type="match status" value="1"/>
</dbReference>
<comment type="subcellular location">
    <subcellularLocation>
        <location evidence="1 8">Nucleus</location>
    </subcellularLocation>
</comment>
<name>A0AAV8UTN7_9RHOD</name>
<keyword evidence="4 8" id="KW-0805">Transcription regulation</keyword>
<comment type="caution">
    <text evidence="10">The sequence shown here is derived from an EMBL/GenBank/DDBJ whole genome shotgun (WGS) entry which is preliminary data.</text>
</comment>
<dbReference type="GO" id="GO:0001671">
    <property type="term" value="F:ATPase activator activity"/>
    <property type="evidence" value="ECO:0007669"/>
    <property type="project" value="InterPro"/>
</dbReference>
<evidence type="ECO:0000256" key="2">
    <source>
        <dbReference type="ARBA" id="ARBA00007132"/>
    </source>
</evidence>
<evidence type="ECO:0000256" key="4">
    <source>
        <dbReference type="ARBA" id="ARBA00023015"/>
    </source>
</evidence>
<dbReference type="GO" id="GO:0006289">
    <property type="term" value="P:nucleotide-excision repair"/>
    <property type="evidence" value="ECO:0007669"/>
    <property type="project" value="InterPro"/>
</dbReference>
<dbReference type="GO" id="GO:0005675">
    <property type="term" value="C:transcription factor TFIIH holo complex"/>
    <property type="evidence" value="ECO:0007669"/>
    <property type="project" value="TreeGrafter"/>
</dbReference>
<gene>
    <name evidence="10" type="ORF">NDN08_001461</name>
</gene>
<dbReference type="GO" id="GO:0000439">
    <property type="term" value="C:transcription factor TFIIH core complex"/>
    <property type="evidence" value="ECO:0007669"/>
    <property type="project" value="InterPro"/>
</dbReference>
<evidence type="ECO:0000256" key="5">
    <source>
        <dbReference type="ARBA" id="ARBA00023163"/>
    </source>
</evidence>
<evidence type="ECO:0000256" key="3">
    <source>
        <dbReference type="ARBA" id="ARBA00022763"/>
    </source>
</evidence>
<dbReference type="AlphaFoldDB" id="A0AAV8UTN7"/>
<evidence type="ECO:0000259" key="9">
    <source>
        <dbReference type="Pfam" id="PF18307"/>
    </source>
</evidence>
<keyword evidence="11" id="KW-1185">Reference proteome</keyword>
<dbReference type="Proteomes" id="UP001157974">
    <property type="component" value="Unassembled WGS sequence"/>
</dbReference>